<evidence type="ECO:0000313" key="2">
    <source>
        <dbReference type="EMBL" id="CAK9264897.1"/>
    </source>
</evidence>
<evidence type="ECO:0000313" key="3">
    <source>
        <dbReference type="Proteomes" id="UP001497444"/>
    </source>
</evidence>
<reference evidence="2" key="1">
    <citation type="submission" date="2024-02" db="EMBL/GenBank/DDBJ databases">
        <authorList>
            <consortium name="ELIXIR-Norway"/>
            <consortium name="Elixir Norway"/>
        </authorList>
    </citation>
    <scope>NUCLEOTIDE SEQUENCE</scope>
</reference>
<feature type="region of interest" description="Disordered" evidence="1">
    <location>
        <begin position="57"/>
        <end position="100"/>
    </location>
</feature>
<name>A0ABP0WHK0_9BRYO</name>
<protein>
    <submittedName>
        <fullName evidence="2">Uncharacterized protein</fullName>
    </submittedName>
</protein>
<sequence>MFVDSQEAMAAQKAAGHLARGLLSGDEVVTHEVFSYSGDIYLDRQVSRKLIGEARQSKEMESALEESHSENGGNETVHSPKRPSSPPSRQQKAFHKFLLS</sequence>
<accession>A0ABP0WHK0</accession>
<proteinExistence type="predicted"/>
<dbReference type="EMBL" id="OZ020112">
    <property type="protein sequence ID" value="CAK9264897.1"/>
    <property type="molecule type" value="Genomic_DNA"/>
</dbReference>
<gene>
    <name evidence="2" type="ORF">CSSPJE1EN1_LOCUS10375</name>
</gene>
<evidence type="ECO:0000256" key="1">
    <source>
        <dbReference type="SAM" id="MobiDB-lite"/>
    </source>
</evidence>
<organism evidence="2 3">
    <name type="scientific">Sphagnum jensenii</name>
    <dbReference type="NCBI Taxonomy" id="128206"/>
    <lineage>
        <taxon>Eukaryota</taxon>
        <taxon>Viridiplantae</taxon>
        <taxon>Streptophyta</taxon>
        <taxon>Embryophyta</taxon>
        <taxon>Bryophyta</taxon>
        <taxon>Sphagnophytina</taxon>
        <taxon>Sphagnopsida</taxon>
        <taxon>Sphagnales</taxon>
        <taxon>Sphagnaceae</taxon>
        <taxon>Sphagnum</taxon>
    </lineage>
</organism>
<keyword evidence="3" id="KW-1185">Reference proteome</keyword>
<dbReference type="Proteomes" id="UP001497444">
    <property type="component" value="Chromosome 17"/>
</dbReference>
<feature type="compositionally biased region" description="Basic and acidic residues" evidence="1">
    <location>
        <begin position="57"/>
        <end position="69"/>
    </location>
</feature>